<keyword evidence="1" id="KW-0472">Membrane</keyword>
<name>A0A7E4VJ86_PANRE</name>
<reference evidence="3" key="2">
    <citation type="submission" date="2020-10" db="UniProtKB">
        <authorList>
            <consortium name="WormBaseParasite"/>
        </authorList>
    </citation>
    <scope>IDENTIFICATION</scope>
</reference>
<proteinExistence type="predicted"/>
<sequence length="95" mass="11186">MNDRTLGEAGDQLAIYHSWKWCSDLTIWLWLWLWLPSGDGSDTLLVIYAYFAEKNCRASRRKESPARDDHLQPDRHRIVNDIGQRLKAQKTRTQT</sequence>
<dbReference type="AlphaFoldDB" id="A0A7E4VJ86"/>
<protein>
    <submittedName>
        <fullName evidence="3">Secreted protein</fullName>
    </submittedName>
</protein>
<keyword evidence="2" id="KW-1185">Reference proteome</keyword>
<evidence type="ECO:0000313" key="2">
    <source>
        <dbReference type="Proteomes" id="UP000492821"/>
    </source>
</evidence>
<evidence type="ECO:0000256" key="1">
    <source>
        <dbReference type="SAM" id="Phobius"/>
    </source>
</evidence>
<reference evidence="2" key="1">
    <citation type="journal article" date="2013" name="Genetics">
        <title>The draft genome and transcriptome of Panagrellus redivivus are shaped by the harsh demands of a free-living lifestyle.</title>
        <authorList>
            <person name="Srinivasan J."/>
            <person name="Dillman A.R."/>
            <person name="Macchietto M.G."/>
            <person name="Heikkinen L."/>
            <person name="Lakso M."/>
            <person name="Fracchia K.M."/>
            <person name="Antoshechkin I."/>
            <person name="Mortazavi A."/>
            <person name="Wong G."/>
            <person name="Sternberg P.W."/>
        </authorList>
    </citation>
    <scope>NUCLEOTIDE SEQUENCE [LARGE SCALE GENOMIC DNA]</scope>
    <source>
        <strain evidence="2">MT8872</strain>
    </source>
</reference>
<keyword evidence="1" id="KW-0812">Transmembrane</keyword>
<keyword evidence="1" id="KW-1133">Transmembrane helix</keyword>
<dbReference type="Proteomes" id="UP000492821">
    <property type="component" value="Unassembled WGS sequence"/>
</dbReference>
<accession>A0A7E4VJ86</accession>
<evidence type="ECO:0000313" key="3">
    <source>
        <dbReference type="WBParaSite" id="Pan_g21600.t1"/>
    </source>
</evidence>
<dbReference type="WBParaSite" id="Pan_g21600.t1">
    <property type="protein sequence ID" value="Pan_g21600.t1"/>
    <property type="gene ID" value="Pan_g21600"/>
</dbReference>
<feature type="transmembrane region" description="Helical" evidence="1">
    <location>
        <begin position="27"/>
        <end position="51"/>
    </location>
</feature>
<organism evidence="2 3">
    <name type="scientific">Panagrellus redivivus</name>
    <name type="common">Microworm</name>
    <dbReference type="NCBI Taxonomy" id="6233"/>
    <lineage>
        <taxon>Eukaryota</taxon>
        <taxon>Metazoa</taxon>
        <taxon>Ecdysozoa</taxon>
        <taxon>Nematoda</taxon>
        <taxon>Chromadorea</taxon>
        <taxon>Rhabditida</taxon>
        <taxon>Tylenchina</taxon>
        <taxon>Panagrolaimomorpha</taxon>
        <taxon>Panagrolaimoidea</taxon>
        <taxon>Panagrolaimidae</taxon>
        <taxon>Panagrellus</taxon>
    </lineage>
</organism>